<keyword evidence="3" id="KW-1185">Reference proteome</keyword>
<evidence type="ECO:0000313" key="3">
    <source>
        <dbReference type="Proteomes" id="UP000319210"/>
    </source>
</evidence>
<accession>A0A4Y3QY80</accession>
<proteinExistence type="predicted"/>
<evidence type="ECO:0000313" key="2">
    <source>
        <dbReference type="EMBL" id="GEB49553.1"/>
    </source>
</evidence>
<reference evidence="2 3" key="1">
    <citation type="submission" date="2019-06" db="EMBL/GenBank/DDBJ databases">
        <title>Whole genome shotgun sequence of Streptomyces cacaoi subsp. cacaoi NBRC 12748.</title>
        <authorList>
            <person name="Hosoyama A."/>
            <person name="Uohara A."/>
            <person name="Ohji S."/>
            <person name="Ichikawa N."/>
        </authorList>
    </citation>
    <scope>NUCLEOTIDE SEQUENCE [LARGE SCALE GENOMIC DNA]</scope>
    <source>
        <strain evidence="2 3">NBRC 12748</strain>
    </source>
</reference>
<comment type="caution">
    <text evidence="2">The sequence shown here is derived from an EMBL/GenBank/DDBJ whole genome shotgun (WGS) entry which is preliminary data.</text>
</comment>
<dbReference type="AlphaFoldDB" id="A0A4Y3QY80"/>
<dbReference type="Proteomes" id="UP000319210">
    <property type="component" value="Unassembled WGS sequence"/>
</dbReference>
<protein>
    <submittedName>
        <fullName evidence="2">Uncharacterized protein</fullName>
    </submittedName>
</protein>
<evidence type="ECO:0000256" key="1">
    <source>
        <dbReference type="SAM" id="MobiDB-lite"/>
    </source>
</evidence>
<gene>
    <name evidence="2" type="ORF">SCA03_21040</name>
</gene>
<dbReference type="EMBL" id="BJMM01000007">
    <property type="protein sequence ID" value="GEB49553.1"/>
    <property type="molecule type" value="Genomic_DNA"/>
</dbReference>
<feature type="region of interest" description="Disordered" evidence="1">
    <location>
        <begin position="57"/>
        <end position="95"/>
    </location>
</feature>
<organism evidence="2 3">
    <name type="scientific">Streptomyces cacaoi</name>
    <dbReference type="NCBI Taxonomy" id="1898"/>
    <lineage>
        <taxon>Bacteria</taxon>
        <taxon>Bacillati</taxon>
        <taxon>Actinomycetota</taxon>
        <taxon>Actinomycetes</taxon>
        <taxon>Kitasatosporales</taxon>
        <taxon>Streptomycetaceae</taxon>
        <taxon>Streptomyces</taxon>
    </lineage>
</organism>
<sequence>MGIGRECGEFRECTGCRECTGVHEGAESYRGVTGSPAPATCGRLRVVLRDQFCRGAAGQPKAVGPDRGQRPAGPGAGDGYPSGTTGQMKGMRACL</sequence>
<name>A0A4Y3QY80_STRCI</name>